<sequence>MNWFAIALGVMIVLIGVKPAFQKAQRRVKRTRRSIKDLQRRRYVLSQQVRALARESLSQRLTSAADDVEAATLGSNVKGLTDQVNALESVDRRILVTDERRGLQETGWIVLIRRAEGIPMEPTRVVKLWEEGRYFFFFATDLTRARRKAQLRFPAAQGYEVLDVVPHEGDLSETPTFGGAKRQSA</sequence>
<dbReference type="RefSeq" id="WP_184806215.1">
    <property type="nucleotide sequence ID" value="NZ_JACIIZ010000015.1"/>
</dbReference>
<protein>
    <submittedName>
        <fullName evidence="2">Uncharacterized protein</fullName>
    </submittedName>
</protein>
<dbReference type="Proteomes" id="UP000539175">
    <property type="component" value="Unassembled WGS sequence"/>
</dbReference>
<evidence type="ECO:0000256" key="1">
    <source>
        <dbReference type="SAM" id="Coils"/>
    </source>
</evidence>
<name>A0A7X0B4S7_9PROT</name>
<dbReference type="AlphaFoldDB" id="A0A7X0B4S7"/>
<evidence type="ECO:0000313" key="2">
    <source>
        <dbReference type="EMBL" id="MBB6254184.1"/>
    </source>
</evidence>
<keyword evidence="1" id="KW-0175">Coiled coil</keyword>
<organism evidence="2 3">
    <name type="scientific">Nitrospirillum iridis</name>
    <dbReference type="NCBI Taxonomy" id="765888"/>
    <lineage>
        <taxon>Bacteria</taxon>
        <taxon>Pseudomonadati</taxon>
        <taxon>Pseudomonadota</taxon>
        <taxon>Alphaproteobacteria</taxon>
        <taxon>Rhodospirillales</taxon>
        <taxon>Azospirillaceae</taxon>
        <taxon>Nitrospirillum</taxon>
    </lineage>
</organism>
<proteinExistence type="predicted"/>
<feature type="coiled-coil region" evidence="1">
    <location>
        <begin position="21"/>
        <end position="55"/>
    </location>
</feature>
<gene>
    <name evidence="2" type="ORF">FHS74_004767</name>
</gene>
<accession>A0A7X0B4S7</accession>
<reference evidence="2 3" key="1">
    <citation type="submission" date="2020-08" db="EMBL/GenBank/DDBJ databases">
        <title>Genomic Encyclopedia of Type Strains, Phase IV (KMG-IV): sequencing the most valuable type-strain genomes for metagenomic binning, comparative biology and taxonomic classification.</title>
        <authorList>
            <person name="Goeker M."/>
        </authorList>
    </citation>
    <scope>NUCLEOTIDE SEQUENCE [LARGE SCALE GENOMIC DNA]</scope>
    <source>
        <strain evidence="2 3">DSM 22198</strain>
    </source>
</reference>
<comment type="caution">
    <text evidence="2">The sequence shown here is derived from an EMBL/GenBank/DDBJ whole genome shotgun (WGS) entry which is preliminary data.</text>
</comment>
<evidence type="ECO:0000313" key="3">
    <source>
        <dbReference type="Proteomes" id="UP000539175"/>
    </source>
</evidence>
<keyword evidence="3" id="KW-1185">Reference proteome</keyword>
<dbReference type="EMBL" id="JACIIZ010000015">
    <property type="protein sequence ID" value="MBB6254184.1"/>
    <property type="molecule type" value="Genomic_DNA"/>
</dbReference>